<protein>
    <submittedName>
        <fullName evidence="1">Uncharacterized protein</fullName>
    </submittedName>
</protein>
<evidence type="ECO:0000313" key="1">
    <source>
        <dbReference type="EMBL" id="TNB49696.1"/>
    </source>
</evidence>
<accession>A0A5C4JWG9</accession>
<dbReference type="Proteomes" id="UP000307874">
    <property type="component" value="Unassembled WGS sequence"/>
</dbReference>
<dbReference type="AlphaFoldDB" id="A0A5C4JWG9"/>
<dbReference type="InterPro" id="IPR059063">
    <property type="entry name" value="SocB"/>
</dbReference>
<proteinExistence type="predicted"/>
<reference evidence="1 2" key="1">
    <citation type="submission" date="2019-06" db="EMBL/GenBank/DDBJ databases">
        <title>Martelella lutilitoris sp. nov., isolated from a tidal mudflat.</title>
        <authorList>
            <person name="Kim Y.-J."/>
        </authorList>
    </citation>
    <scope>NUCLEOTIDE SEQUENCE [LARGE SCALE GENOMIC DNA]</scope>
    <source>
        <strain evidence="1 2">GH2-6</strain>
    </source>
</reference>
<dbReference type="OrthoDB" id="7828352at2"/>
<dbReference type="Pfam" id="PF26318">
    <property type="entry name" value="SocB"/>
    <property type="match status" value="1"/>
</dbReference>
<keyword evidence="2" id="KW-1185">Reference proteome</keyword>
<comment type="caution">
    <text evidence="1">The sequence shown here is derived from an EMBL/GenBank/DDBJ whole genome shotgun (WGS) entry which is preliminary data.</text>
</comment>
<dbReference type="EMBL" id="VCLB01000001">
    <property type="protein sequence ID" value="TNB49696.1"/>
    <property type="molecule type" value="Genomic_DNA"/>
</dbReference>
<sequence length="240" mass="27571">MKIRRLPEIDLARIAHLPTDQKRRALEHFKLGHPTITYKPVRMRFADIFNVQPDMFSAADAIEWTVLERLIRSKATSDDERIANLLVAKGLHLFAQDNALRSRTQGFFPLALSVGEKVEYWLPMVTAFEGSPLVLFVDPRRSKQLTAEARRFVFSMMHEHIRVSDPDFGTSRLGIIQFGNAIEDQRPVKMWTDQGIDLYGFEQLDQMVSETYAIWREVSEEREADVRRKAAGGGHGPLFD</sequence>
<dbReference type="RefSeq" id="WP_138746738.1">
    <property type="nucleotide sequence ID" value="NZ_VCLB01000001.1"/>
</dbReference>
<organism evidence="1 2">
    <name type="scientific">Martelella lutilitoris</name>
    <dbReference type="NCBI Taxonomy" id="2583532"/>
    <lineage>
        <taxon>Bacteria</taxon>
        <taxon>Pseudomonadati</taxon>
        <taxon>Pseudomonadota</taxon>
        <taxon>Alphaproteobacteria</taxon>
        <taxon>Hyphomicrobiales</taxon>
        <taxon>Aurantimonadaceae</taxon>
        <taxon>Martelella</taxon>
    </lineage>
</organism>
<dbReference type="NCBIfam" id="NF047746">
    <property type="entry name" value="SocB_toxin"/>
    <property type="match status" value="1"/>
</dbReference>
<gene>
    <name evidence="1" type="ORF">FF124_01685</name>
</gene>
<name>A0A5C4JWG9_9HYPH</name>
<evidence type="ECO:0000313" key="2">
    <source>
        <dbReference type="Proteomes" id="UP000307874"/>
    </source>
</evidence>